<keyword evidence="4" id="KW-1185">Reference proteome</keyword>
<evidence type="ECO:0000256" key="1">
    <source>
        <dbReference type="SAM" id="MobiDB-lite"/>
    </source>
</evidence>
<name>A0ABD2J9X6_HETSC</name>
<keyword evidence="2" id="KW-1133">Transmembrane helix</keyword>
<evidence type="ECO:0000313" key="4">
    <source>
        <dbReference type="Proteomes" id="UP001620645"/>
    </source>
</evidence>
<dbReference type="AlphaFoldDB" id="A0ABD2J9X6"/>
<sequence length="208" mass="23455">MDQNVDNGRLMYNNSITTFNRSTMSFSNMVSPTNLSWIVLENCVCPRADAVCIRPEEYTKPVICLNRAHLGGFADHLLAIPCNYGNNTANLTDVVEQLNNANIAKATGCVNNMVFIFFLFVFMTQVCIFWAMYLNIPARGIPLPRRRRRRRSVVLHEEIGRPLEVISSSRMRSPRGPLGESNTRRDAQVSTSPTRSEDSVVTVKAVRE</sequence>
<dbReference type="EMBL" id="JBICCN010000181">
    <property type="protein sequence ID" value="KAL3087365.1"/>
    <property type="molecule type" value="Genomic_DNA"/>
</dbReference>
<proteinExistence type="predicted"/>
<reference evidence="3 4" key="1">
    <citation type="submission" date="2024-10" db="EMBL/GenBank/DDBJ databases">
        <authorList>
            <person name="Kim D."/>
        </authorList>
    </citation>
    <scope>NUCLEOTIDE SEQUENCE [LARGE SCALE GENOMIC DNA]</scope>
    <source>
        <strain evidence="3">Taebaek</strain>
    </source>
</reference>
<dbReference type="Proteomes" id="UP001620645">
    <property type="component" value="Unassembled WGS sequence"/>
</dbReference>
<gene>
    <name evidence="3" type="ORF">niasHS_008065</name>
</gene>
<evidence type="ECO:0000256" key="2">
    <source>
        <dbReference type="SAM" id="Phobius"/>
    </source>
</evidence>
<organism evidence="3 4">
    <name type="scientific">Heterodera schachtii</name>
    <name type="common">Sugarbeet cyst nematode worm</name>
    <name type="synonym">Tylenchus schachtii</name>
    <dbReference type="NCBI Taxonomy" id="97005"/>
    <lineage>
        <taxon>Eukaryota</taxon>
        <taxon>Metazoa</taxon>
        <taxon>Ecdysozoa</taxon>
        <taxon>Nematoda</taxon>
        <taxon>Chromadorea</taxon>
        <taxon>Rhabditida</taxon>
        <taxon>Tylenchina</taxon>
        <taxon>Tylenchomorpha</taxon>
        <taxon>Tylenchoidea</taxon>
        <taxon>Heteroderidae</taxon>
        <taxon>Heteroderinae</taxon>
        <taxon>Heterodera</taxon>
    </lineage>
</organism>
<feature type="transmembrane region" description="Helical" evidence="2">
    <location>
        <begin position="113"/>
        <end position="136"/>
    </location>
</feature>
<keyword evidence="2" id="KW-0472">Membrane</keyword>
<comment type="caution">
    <text evidence="3">The sequence shown here is derived from an EMBL/GenBank/DDBJ whole genome shotgun (WGS) entry which is preliminary data.</text>
</comment>
<accession>A0ABD2J9X6</accession>
<protein>
    <submittedName>
        <fullName evidence="3">Uncharacterized protein</fullName>
    </submittedName>
</protein>
<feature type="region of interest" description="Disordered" evidence="1">
    <location>
        <begin position="169"/>
        <end position="208"/>
    </location>
</feature>
<keyword evidence="2" id="KW-0812">Transmembrane</keyword>
<evidence type="ECO:0000313" key="3">
    <source>
        <dbReference type="EMBL" id="KAL3087365.1"/>
    </source>
</evidence>